<dbReference type="Proteomes" id="UP000594195">
    <property type="component" value="Chromosome"/>
</dbReference>
<dbReference type="InterPro" id="IPR013783">
    <property type="entry name" value="Ig-like_fold"/>
</dbReference>
<gene>
    <name evidence="2" type="ORF">Q73A0000_00775</name>
</gene>
<accession>A0A7M2Y6K0</accession>
<evidence type="ECO:0000256" key="1">
    <source>
        <dbReference type="SAM" id="SignalP"/>
    </source>
</evidence>
<dbReference type="RefSeq" id="WP_193812193.1">
    <property type="nucleotide sequence ID" value="NZ_CP040442.1"/>
</dbReference>
<name>A0A7M2Y6K0_9FLAO</name>
<dbReference type="EMBL" id="CP040442">
    <property type="protein sequence ID" value="QOW08983.1"/>
    <property type="molecule type" value="Genomic_DNA"/>
</dbReference>
<proteinExistence type="predicted"/>
<reference evidence="2 3" key="1">
    <citation type="submission" date="2019-05" db="EMBL/GenBank/DDBJ databases">
        <title>Chryseobacterium sp. isolated from King George Island, maritime Antarctica.</title>
        <authorList>
            <person name="Peng X."/>
        </authorList>
    </citation>
    <scope>NUCLEOTIDE SEQUENCE [LARGE SCALE GENOMIC DNA]</scope>
    <source>
        <strain evidence="2 3">7-3A</strain>
    </source>
</reference>
<dbReference type="SUPFAM" id="SSF52833">
    <property type="entry name" value="Thioredoxin-like"/>
    <property type="match status" value="1"/>
</dbReference>
<keyword evidence="1" id="KW-0732">Signal</keyword>
<dbReference type="KEGG" id="kfa:Q73A0000_00775"/>
<evidence type="ECO:0000313" key="3">
    <source>
        <dbReference type="Proteomes" id="UP000594195"/>
    </source>
</evidence>
<protein>
    <submittedName>
        <fullName evidence="2">Omp28-related outer membrane protein</fullName>
    </submittedName>
</protein>
<organism evidence="2 3">
    <name type="scientific">Kaistella flava</name>
    <name type="common">ex Peng et al. 2021</name>
    <dbReference type="NCBI Taxonomy" id="2038776"/>
    <lineage>
        <taxon>Bacteria</taxon>
        <taxon>Pseudomonadati</taxon>
        <taxon>Bacteroidota</taxon>
        <taxon>Flavobacteriia</taxon>
        <taxon>Flavobacteriales</taxon>
        <taxon>Weeksellaceae</taxon>
        <taxon>Chryseobacterium group</taxon>
        <taxon>Kaistella</taxon>
    </lineage>
</organism>
<dbReference type="InterPro" id="IPR021615">
    <property type="entry name" value="Omp28"/>
</dbReference>
<keyword evidence="3" id="KW-1185">Reference proteome</keyword>
<sequence length="355" mass="39203">MKKTLLLLTMFVLFLNSCAGSESDEGMNIVTYVKLSSSESAVLLGNSIKLIATDNLNNDVTGQSTFYINGELNSDHNIFVPTHIGEYTITAKYQSITTKPLTINSISLTGVNFVHRILFEDFTGTWCGNCPIASARFDKLIEQNNKAVFVGLHGPTVQTDPFTNEASTAFINQLGIWAYPTILINHIAEWSTSNNNYTDVSFPLQYIQPYSKVGIAINTKLESNVISGDFSIAFAADYSNLKTLIYVVEDQIKYPQHNYFNGSGGKPLLYGGLPIVPDYVNHNVLRALLTPVTGEAIPANNSQNNNTYLKNFSYNIPSNFVKENMKIIVAVLNSQNEVINVREAKVNTTNALETL</sequence>
<feature type="chain" id="PRO_5032882209" evidence="1">
    <location>
        <begin position="20"/>
        <end position="355"/>
    </location>
</feature>
<evidence type="ECO:0000313" key="2">
    <source>
        <dbReference type="EMBL" id="QOW08983.1"/>
    </source>
</evidence>
<dbReference type="Gene3D" id="3.40.30.10">
    <property type="entry name" value="Glutaredoxin"/>
    <property type="match status" value="1"/>
</dbReference>
<dbReference type="Gene3D" id="2.60.40.10">
    <property type="entry name" value="Immunoglobulins"/>
    <property type="match status" value="1"/>
</dbReference>
<dbReference type="AlphaFoldDB" id="A0A7M2Y6K0"/>
<dbReference type="InterPro" id="IPR036249">
    <property type="entry name" value="Thioredoxin-like_sf"/>
</dbReference>
<dbReference type="Pfam" id="PF11551">
    <property type="entry name" value="Omp28"/>
    <property type="match status" value="1"/>
</dbReference>
<feature type="signal peptide" evidence="1">
    <location>
        <begin position="1"/>
        <end position="19"/>
    </location>
</feature>